<dbReference type="GeneID" id="9043504"/>
<gene>
    <name evidence="10" type="ORF">Pmar_PMAR000946</name>
</gene>
<dbReference type="GO" id="GO:0004114">
    <property type="term" value="F:3',5'-cyclic-nucleotide phosphodiesterase activity"/>
    <property type="evidence" value="ECO:0007669"/>
    <property type="project" value="InterPro"/>
</dbReference>
<keyword evidence="8" id="KW-1133">Transmembrane helix</keyword>
<feature type="compositionally biased region" description="Polar residues" evidence="7">
    <location>
        <begin position="781"/>
        <end position="797"/>
    </location>
</feature>
<comment type="similarity">
    <text evidence="6">Belongs to the cyclic nucleotide phosphodiesterase family.</text>
</comment>
<dbReference type="InterPro" id="IPR023088">
    <property type="entry name" value="PDEase"/>
</dbReference>
<dbReference type="SUPFAM" id="SSF109604">
    <property type="entry name" value="HD-domain/PDEase-like"/>
    <property type="match status" value="1"/>
</dbReference>
<keyword evidence="1 5" id="KW-0479">Metal-binding</keyword>
<dbReference type="InterPro" id="IPR023174">
    <property type="entry name" value="PDEase_CS"/>
</dbReference>
<feature type="compositionally biased region" description="Acidic residues" evidence="7">
    <location>
        <begin position="705"/>
        <end position="715"/>
    </location>
</feature>
<feature type="binding site" evidence="5">
    <location>
        <position position="400"/>
    </location>
    <ligand>
        <name>Zn(2+)</name>
        <dbReference type="ChEBI" id="CHEBI:29105"/>
        <label>1</label>
    </ligand>
</feature>
<feature type="transmembrane region" description="Helical" evidence="8">
    <location>
        <begin position="58"/>
        <end position="76"/>
    </location>
</feature>
<evidence type="ECO:0000256" key="3">
    <source>
        <dbReference type="PIRSR" id="PIRSR623088-1"/>
    </source>
</evidence>
<evidence type="ECO:0000259" key="9">
    <source>
        <dbReference type="PROSITE" id="PS51845"/>
    </source>
</evidence>
<feature type="binding site" evidence="4">
    <location>
        <position position="604"/>
    </location>
    <ligand>
        <name>AMP</name>
        <dbReference type="ChEBI" id="CHEBI:456215"/>
    </ligand>
</feature>
<proteinExistence type="inferred from homology"/>
<feature type="region of interest" description="Disordered" evidence="7">
    <location>
        <begin position="226"/>
        <end position="249"/>
    </location>
</feature>
<dbReference type="OrthoDB" id="546632at2759"/>
<evidence type="ECO:0000256" key="6">
    <source>
        <dbReference type="RuleBase" id="RU363067"/>
    </source>
</evidence>
<dbReference type="PROSITE" id="PS00126">
    <property type="entry name" value="PDEASE_I_1"/>
    <property type="match status" value="1"/>
</dbReference>
<keyword evidence="11" id="KW-1185">Reference proteome</keyword>
<dbReference type="EMBL" id="GG674889">
    <property type="protein sequence ID" value="EER13786.1"/>
    <property type="molecule type" value="Genomic_DNA"/>
</dbReference>
<keyword evidence="2 6" id="KW-0378">Hydrolase</keyword>
<feature type="compositionally biased region" description="Low complexity" evidence="7">
    <location>
        <begin position="234"/>
        <end position="243"/>
    </location>
</feature>
<dbReference type="Gene3D" id="1.10.1300.10">
    <property type="entry name" value="3'5'-cyclic nucleotide phosphodiesterase, catalytic domain"/>
    <property type="match status" value="1"/>
</dbReference>
<organism evidence="11">
    <name type="scientific">Perkinsus marinus (strain ATCC 50983 / TXsc)</name>
    <dbReference type="NCBI Taxonomy" id="423536"/>
    <lineage>
        <taxon>Eukaryota</taxon>
        <taxon>Sar</taxon>
        <taxon>Alveolata</taxon>
        <taxon>Perkinsozoa</taxon>
        <taxon>Perkinsea</taxon>
        <taxon>Perkinsida</taxon>
        <taxon>Perkinsidae</taxon>
        <taxon>Perkinsus</taxon>
    </lineage>
</organism>
<dbReference type="GO" id="GO:0046872">
    <property type="term" value="F:metal ion binding"/>
    <property type="evidence" value="ECO:0007669"/>
    <property type="project" value="UniProtKB-KW"/>
</dbReference>
<protein>
    <recommendedName>
        <fullName evidence="6">Phosphodiesterase</fullName>
        <ecNumber evidence="6">3.1.4.-</ecNumber>
    </recommendedName>
</protein>
<evidence type="ECO:0000256" key="8">
    <source>
        <dbReference type="SAM" id="Phobius"/>
    </source>
</evidence>
<dbReference type="GO" id="GO:0007165">
    <property type="term" value="P:signal transduction"/>
    <property type="evidence" value="ECO:0007669"/>
    <property type="project" value="InterPro"/>
</dbReference>
<evidence type="ECO:0000256" key="2">
    <source>
        <dbReference type="ARBA" id="ARBA00022801"/>
    </source>
</evidence>
<dbReference type="RefSeq" id="XP_002781991.1">
    <property type="nucleotide sequence ID" value="XM_002781945.1"/>
</dbReference>
<comment type="cofactor">
    <cofactor evidence="6">
        <name>a divalent metal cation</name>
        <dbReference type="ChEBI" id="CHEBI:60240"/>
    </cofactor>
    <text evidence="6">Binds 2 divalent metal cations per subunit. Site 1 may preferentially bind zinc ions, while site 2 has a preference for magnesium and/or manganese ions.</text>
</comment>
<dbReference type="InParanoid" id="C5KNZ8"/>
<name>C5KNZ8_PERM5</name>
<feature type="compositionally biased region" description="Polar residues" evidence="7">
    <location>
        <begin position="848"/>
        <end position="863"/>
    </location>
</feature>
<reference evidence="10 11" key="1">
    <citation type="submission" date="2008-07" db="EMBL/GenBank/DDBJ databases">
        <authorList>
            <person name="El-Sayed N."/>
            <person name="Caler E."/>
            <person name="Inman J."/>
            <person name="Amedeo P."/>
            <person name="Hass B."/>
            <person name="Wortman J."/>
        </authorList>
    </citation>
    <scope>NUCLEOTIDE SEQUENCE [LARGE SCALE GENOMIC DNA]</scope>
    <source>
        <strain evidence="11">ATCC 50983 / TXsc</strain>
    </source>
</reference>
<feature type="binding site" evidence="5">
    <location>
        <position position="436"/>
    </location>
    <ligand>
        <name>Zn(2+)</name>
        <dbReference type="ChEBI" id="CHEBI:29105"/>
        <label>1</label>
    </ligand>
</feature>
<evidence type="ECO:0000256" key="7">
    <source>
        <dbReference type="SAM" id="MobiDB-lite"/>
    </source>
</evidence>
<feature type="binding site" evidence="5">
    <location>
        <position position="437"/>
    </location>
    <ligand>
        <name>Zn(2+)</name>
        <dbReference type="ChEBI" id="CHEBI:29105"/>
        <label>2</label>
    </ligand>
</feature>
<dbReference type="Proteomes" id="UP000007800">
    <property type="component" value="Unassembled WGS sequence"/>
</dbReference>
<accession>C5KNZ8</accession>
<evidence type="ECO:0000256" key="1">
    <source>
        <dbReference type="ARBA" id="ARBA00022723"/>
    </source>
</evidence>
<feature type="region of interest" description="Disordered" evidence="7">
    <location>
        <begin position="681"/>
        <end position="863"/>
    </location>
</feature>
<feature type="active site" description="Proton donor" evidence="3">
    <location>
        <position position="396"/>
    </location>
</feature>
<feature type="binding site" evidence="4">
    <location>
        <begin position="396"/>
        <end position="400"/>
    </location>
    <ligand>
        <name>AMP</name>
        <dbReference type="ChEBI" id="CHEBI:456215"/>
    </ligand>
</feature>
<dbReference type="PRINTS" id="PR00387">
    <property type="entry name" value="PDIESTERASE1"/>
</dbReference>
<evidence type="ECO:0000313" key="11">
    <source>
        <dbReference type="Proteomes" id="UP000007800"/>
    </source>
</evidence>
<evidence type="ECO:0000313" key="10">
    <source>
        <dbReference type="EMBL" id="EER13786.1"/>
    </source>
</evidence>
<feature type="compositionally biased region" description="Basic and acidic residues" evidence="7">
    <location>
        <begin position="694"/>
        <end position="704"/>
    </location>
</feature>
<feature type="transmembrane region" description="Helical" evidence="8">
    <location>
        <begin position="30"/>
        <end position="51"/>
    </location>
</feature>
<feature type="compositionally biased region" description="Low complexity" evidence="7">
    <location>
        <begin position="768"/>
        <end position="780"/>
    </location>
</feature>
<dbReference type="SMART" id="SM00471">
    <property type="entry name" value="HDc"/>
    <property type="match status" value="1"/>
</dbReference>
<dbReference type="PROSITE" id="PS51845">
    <property type="entry name" value="PDEASE_I_2"/>
    <property type="match status" value="1"/>
</dbReference>
<keyword evidence="8" id="KW-0472">Membrane</keyword>
<dbReference type="InterPro" id="IPR036971">
    <property type="entry name" value="PDEase_catalytic_dom_sf"/>
</dbReference>
<feature type="binding site" evidence="5">
    <location>
        <position position="437"/>
    </location>
    <ligand>
        <name>Zn(2+)</name>
        <dbReference type="ChEBI" id="CHEBI:29105"/>
        <label>1</label>
    </ligand>
</feature>
<feature type="transmembrane region" description="Helical" evidence="8">
    <location>
        <begin position="96"/>
        <end position="114"/>
    </location>
</feature>
<keyword evidence="8" id="KW-0812">Transmembrane</keyword>
<sequence length="863" mass="94354">MIAATVFGTPYRVATITGTDYSVAFPGANLGVADISVFLDLLTIMYFSVYTPLRIRRLFPVAVAINIIYAGISIGLGVPSYDANADVVPASTTENWFAVSLTLMVILSSILGLTGKYRLELFQRTNFLHLEVSQRRIDVLERTIVAFDSSNNKATRVTQMQLTHKRLLLMEKLIFRARSTGLSGLNVHNGQLASDLDHALSLVRKSEKSLFVLDFQKEVLMEGMSSHQQQRLASGETPRSGESGSRGGHGGPAASLLYCSALYTPMSSVAQGSRASAAAAAARYGLGGSASSVAVMPGGEYTTVCFVDDYEELLTRVGHDFTLDVEELWTSHQESRRNPECVLALYMAVARACFPDDQANRILNIGSESHDGIRCPVYERFLSELCSRYLLSVPYHNAVHAAQVTHHCAAIINSLGIRSRLSDLDWASLIIACLSHDVGHFGHTNKFLIETRHPLALRYNDRSVMENYHAATMFDMLKESEDWDISRGLSRSELKRFRSQIVALILSTDIEALPKLADQIKVCRCSSVDMLTADSRLIRGLSISMADCGHVWLTWDLHYKWAVRLCAEFAAEARELAKVNRQVTAPPWSDSSPASNVDPSPRTQISFIERWPIVMIEALESLIGIDETGFSSTACEWSKAVRRAIRDNVSHWKESEASEEEEVVRTTVGVVDTDAAVGRVAAPEAKVESATVKSDGRDNRRVPSCDDDDDDDDDVPMMSYRDMYGSGSAVGRSANRSSADDEPPMLSYSALYNTDGTSFPPATSCRLGSSSSGSEIASSEQPQGNSQQLALQRGQQNSDDDEDPPMMSYSDLYGSAAAGTRNADMDDPDEPPMLSYGDLYSRLGGMQGSRTDPSQPSSGADSA</sequence>
<dbReference type="CDD" id="cd00077">
    <property type="entry name" value="HDc"/>
    <property type="match status" value="1"/>
</dbReference>
<feature type="domain" description="PDEase" evidence="9">
    <location>
        <begin position="373"/>
        <end position="659"/>
    </location>
</feature>
<dbReference type="AlphaFoldDB" id="C5KNZ8"/>
<dbReference type="EC" id="3.1.4.-" evidence="6"/>
<dbReference type="InterPro" id="IPR003607">
    <property type="entry name" value="HD/PDEase_dom"/>
</dbReference>
<feature type="binding site" evidence="4">
    <location>
        <position position="547"/>
    </location>
    <ligand>
        <name>AMP</name>
        <dbReference type="ChEBI" id="CHEBI:456215"/>
    </ligand>
</feature>
<evidence type="ECO:0000256" key="5">
    <source>
        <dbReference type="PIRSR" id="PIRSR623088-3"/>
    </source>
</evidence>
<evidence type="ECO:0000256" key="4">
    <source>
        <dbReference type="PIRSR" id="PIRSR623088-2"/>
    </source>
</evidence>
<dbReference type="PANTHER" id="PTHR11347">
    <property type="entry name" value="CYCLIC NUCLEOTIDE PHOSPHODIESTERASE"/>
    <property type="match status" value="1"/>
</dbReference>
<feature type="binding site" evidence="5">
    <location>
        <position position="547"/>
    </location>
    <ligand>
        <name>Zn(2+)</name>
        <dbReference type="ChEBI" id="CHEBI:29105"/>
        <label>1</label>
    </ligand>
</feature>
<feature type="compositionally biased region" description="Polar residues" evidence="7">
    <location>
        <begin position="750"/>
        <end position="761"/>
    </location>
</feature>
<dbReference type="Pfam" id="PF00233">
    <property type="entry name" value="PDEase_I"/>
    <property type="match status" value="1"/>
</dbReference>
<dbReference type="InterPro" id="IPR002073">
    <property type="entry name" value="PDEase_catalytic_dom"/>
</dbReference>
<feature type="binding site" evidence="4">
    <location>
        <position position="437"/>
    </location>
    <ligand>
        <name>AMP</name>
        <dbReference type="ChEBI" id="CHEBI:456215"/>
    </ligand>
</feature>